<dbReference type="Gene3D" id="3.30.70.20">
    <property type="match status" value="1"/>
</dbReference>
<dbReference type="GO" id="GO:0016651">
    <property type="term" value="F:oxidoreductase activity, acting on NAD(P)H"/>
    <property type="evidence" value="ECO:0007669"/>
    <property type="project" value="InterPro"/>
</dbReference>
<evidence type="ECO:0000256" key="10">
    <source>
        <dbReference type="RuleBase" id="RU003525"/>
    </source>
</evidence>
<dbReference type="Pfam" id="PF22151">
    <property type="entry name" value="Fer4_NDSU1"/>
    <property type="match status" value="1"/>
</dbReference>
<dbReference type="Gene3D" id="2.20.25.90">
    <property type="entry name" value="ADC-like domains"/>
    <property type="match status" value="1"/>
</dbReference>
<dbReference type="CDD" id="cd02768">
    <property type="entry name" value="MopB_NADH-Q-OR-NuoG2"/>
    <property type="match status" value="1"/>
</dbReference>
<dbReference type="GO" id="GO:0046872">
    <property type="term" value="F:metal ion binding"/>
    <property type="evidence" value="ECO:0007669"/>
    <property type="project" value="UniProtKB-UniRule"/>
</dbReference>
<dbReference type="InterPro" id="IPR006963">
    <property type="entry name" value="Mopterin_OxRdtase_4Fe-4S_dom"/>
</dbReference>
<evidence type="ECO:0000256" key="4">
    <source>
        <dbReference type="ARBA" id="ARBA00022723"/>
    </source>
</evidence>
<evidence type="ECO:0000256" key="2">
    <source>
        <dbReference type="ARBA" id="ARBA00005404"/>
    </source>
</evidence>
<dbReference type="SUPFAM" id="SSF54292">
    <property type="entry name" value="2Fe-2S ferredoxin-like"/>
    <property type="match status" value="1"/>
</dbReference>
<dbReference type="NCBIfam" id="TIGR01973">
    <property type="entry name" value="NuoG"/>
    <property type="match status" value="1"/>
</dbReference>
<dbReference type="InterPro" id="IPR010228">
    <property type="entry name" value="NADH_UbQ_OxRdtase_Gsu"/>
</dbReference>
<evidence type="ECO:0000256" key="7">
    <source>
        <dbReference type="ARBA" id="ARBA00023014"/>
    </source>
</evidence>
<dbReference type="InterPro" id="IPR036010">
    <property type="entry name" value="2Fe-2S_ferredoxin-like_sf"/>
</dbReference>
<keyword evidence="6 10" id="KW-0408">Iron</keyword>
<dbReference type="KEGG" id="ccot:CCAX7_34120"/>
<dbReference type="PROSITE" id="PS00643">
    <property type="entry name" value="COMPLEX1_75K_3"/>
    <property type="match status" value="1"/>
</dbReference>
<gene>
    <name evidence="11" type="ORF">CCAX7_34120</name>
</gene>
<dbReference type="InterPro" id="IPR027467">
    <property type="entry name" value="MopterinOxRdtase_cofactor_BS"/>
</dbReference>
<dbReference type="AlphaFoldDB" id="A0A402CYB9"/>
<evidence type="ECO:0000313" key="12">
    <source>
        <dbReference type="Proteomes" id="UP000287394"/>
    </source>
</evidence>
<evidence type="ECO:0000256" key="6">
    <source>
        <dbReference type="ARBA" id="ARBA00023004"/>
    </source>
</evidence>
<dbReference type="SMART" id="SM00926">
    <property type="entry name" value="Molybdop_Fe4S4"/>
    <property type="match status" value="1"/>
</dbReference>
<dbReference type="InterPro" id="IPR001041">
    <property type="entry name" value="2Fe-2S_ferredoxin-type"/>
</dbReference>
<evidence type="ECO:0000256" key="5">
    <source>
        <dbReference type="ARBA" id="ARBA00022967"/>
    </source>
</evidence>
<dbReference type="Gene3D" id="3.40.50.740">
    <property type="match status" value="2"/>
</dbReference>
<organism evidence="11 12">
    <name type="scientific">Capsulimonas corticalis</name>
    <dbReference type="NCBI Taxonomy" id="2219043"/>
    <lineage>
        <taxon>Bacteria</taxon>
        <taxon>Bacillati</taxon>
        <taxon>Armatimonadota</taxon>
        <taxon>Armatimonadia</taxon>
        <taxon>Capsulimonadales</taxon>
        <taxon>Capsulimonadaceae</taxon>
        <taxon>Capsulimonas</taxon>
    </lineage>
</organism>
<dbReference type="PROSITE" id="PS51085">
    <property type="entry name" value="2FE2S_FER_2"/>
    <property type="match status" value="1"/>
</dbReference>
<dbReference type="Pfam" id="PF10588">
    <property type="entry name" value="NADH-G_4Fe-4S_3"/>
    <property type="match status" value="1"/>
</dbReference>
<reference evidence="11 12" key="1">
    <citation type="journal article" date="2019" name="Int. J. Syst. Evol. Microbiol.">
        <title>Capsulimonas corticalis gen. nov., sp. nov., an aerobic capsulated bacterium, of a novel bacterial order, Capsulimonadales ord. nov., of the class Armatimonadia of the phylum Armatimonadetes.</title>
        <authorList>
            <person name="Li J."/>
            <person name="Kudo C."/>
            <person name="Tonouchi A."/>
        </authorList>
    </citation>
    <scope>NUCLEOTIDE SEQUENCE [LARGE SCALE GENOMIC DNA]</scope>
    <source>
        <strain evidence="11 12">AX-7</strain>
    </source>
</reference>
<dbReference type="EC" id="7.1.1.-" evidence="10"/>
<comment type="similarity">
    <text evidence="2 10">Belongs to the complex I 75 kDa subunit family.</text>
</comment>
<evidence type="ECO:0000256" key="1">
    <source>
        <dbReference type="ARBA" id="ARBA00001966"/>
    </source>
</evidence>
<dbReference type="PROSITE" id="PS51839">
    <property type="entry name" value="4FE4S_HC3"/>
    <property type="match status" value="1"/>
</dbReference>
<dbReference type="OrthoDB" id="9803192at2"/>
<dbReference type="PROSITE" id="PS00642">
    <property type="entry name" value="COMPLEX1_75K_2"/>
    <property type="match status" value="1"/>
</dbReference>
<comment type="function">
    <text evidence="10">NDH-1 shuttles electrons from NADH, via FMN and iron-sulfur (Fe-S) centers, to quinones in the respiratory chain. Couples the redox reaction to proton translocation (for every two electrons transferred, four hydrogen ions are translocated across the cytoplasmic membrane), and thus conserves the redox energy in a proton gradient.</text>
</comment>
<dbReference type="GO" id="GO:0008137">
    <property type="term" value="F:NADH dehydrogenase (ubiquinone) activity"/>
    <property type="evidence" value="ECO:0007669"/>
    <property type="project" value="UniProtKB-UniRule"/>
</dbReference>
<evidence type="ECO:0000313" key="11">
    <source>
        <dbReference type="EMBL" id="BDI31361.1"/>
    </source>
</evidence>
<protein>
    <recommendedName>
        <fullName evidence="10">NADH-quinone oxidoreductase</fullName>
        <ecNumber evidence="10">7.1.1.-</ecNumber>
    </recommendedName>
</protein>
<evidence type="ECO:0000256" key="3">
    <source>
        <dbReference type="ARBA" id="ARBA00022485"/>
    </source>
</evidence>
<comment type="catalytic activity">
    <reaction evidence="9 10">
        <text>a quinone + NADH + 5 H(+)(in) = a quinol + NAD(+) + 4 H(+)(out)</text>
        <dbReference type="Rhea" id="RHEA:57888"/>
        <dbReference type="ChEBI" id="CHEBI:15378"/>
        <dbReference type="ChEBI" id="CHEBI:24646"/>
        <dbReference type="ChEBI" id="CHEBI:57540"/>
        <dbReference type="ChEBI" id="CHEBI:57945"/>
        <dbReference type="ChEBI" id="CHEBI:132124"/>
    </reaction>
</comment>
<dbReference type="GO" id="GO:0051537">
    <property type="term" value="F:2 iron, 2 sulfur cluster binding"/>
    <property type="evidence" value="ECO:0007669"/>
    <property type="project" value="UniProtKB-UniRule"/>
</dbReference>
<dbReference type="PROSITE" id="PS51669">
    <property type="entry name" value="4FE4S_MOW_BIS_MGD"/>
    <property type="match status" value="1"/>
</dbReference>
<dbReference type="GO" id="GO:0042773">
    <property type="term" value="P:ATP synthesis coupled electron transport"/>
    <property type="evidence" value="ECO:0007669"/>
    <property type="project" value="InterPro"/>
</dbReference>
<dbReference type="Pfam" id="PF22117">
    <property type="entry name" value="Fer4_Nqo3"/>
    <property type="match status" value="1"/>
</dbReference>
<dbReference type="FunFam" id="3.30.70.20:FF:000002">
    <property type="entry name" value="NADH-ubiquinone oxidoreductase 75 kDa subunit"/>
    <property type="match status" value="1"/>
</dbReference>
<proteinExistence type="inferred from homology"/>
<dbReference type="GO" id="GO:0051539">
    <property type="term" value="F:4 iron, 4 sulfur cluster binding"/>
    <property type="evidence" value="ECO:0007669"/>
    <property type="project" value="UniProtKB-KW"/>
</dbReference>
<accession>A0A402CYB9</accession>
<dbReference type="PANTHER" id="PTHR43105">
    <property type="entry name" value="RESPIRATORY NITRATE REDUCTASE"/>
    <property type="match status" value="1"/>
</dbReference>
<comment type="cofactor">
    <cofactor evidence="1 10">
        <name>[4Fe-4S] cluster</name>
        <dbReference type="ChEBI" id="CHEBI:49883"/>
    </cofactor>
</comment>
<keyword evidence="4 10" id="KW-0479">Metal-binding</keyword>
<dbReference type="SUPFAM" id="SSF54862">
    <property type="entry name" value="4Fe-4S ferredoxins"/>
    <property type="match status" value="1"/>
</dbReference>
<keyword evidence="8 10" id="KW-0520">NAD</keyword>
<dbReference type="InterPro" id="IPR050123">
    <property type="entry name" value="Prok_molybdopt-oxidoreductase"/>
</dbReference>
<dbReference type="SUPFAM" id="SSF53706">
    <property type="entry name" value="Formate dehydrogenase/DMSO reductase, domains 1-3"/>
    <property type="match status" value="1"/>
</dbReference>
<dbReference type="EMBL" id="AP025739">
    <property type="protein sequence ID" value="BDI31361.1"/>
    <property type="molecule type" value="Genomic_DNA"/>
</dbReference>
<comment type="cofactor">
    <cofactor evidence="10">
        <name>[2Fe-2S] cluster</name>
        <dbReference type="ChEBI" id="CHEBI:190135"/>
    </cofactor>
    <text evidence="10">Binds 1 [2Fe-2S] cluster per subunit.</text>
</comment>
<keyword evidence="7 10" id="KW-0411">Iron-sulfur</keyword>
<evidence type="ECO:0000256" key="9">
    <source>
        <dbReference type="ARBA" id="ARBA00047712"/>
    </source>
</evidence>
<keyword evidence="10" id="KW-0874">Quinone</keyword>
<sequence>MADTATAPAAPQEAPAVELVNLTIDGTKVSVPKGTLVITAAFQAGADIPYFCHHPRLKPAGACRMCLVKIEKMNKIQTACTVPVAEGMVVDTISPEVKQAQSGILEFLLINHPLDCPICDRGGECPLQNMTFQYGPGVTRFVDEKRHFPKAVPISEYVVLDRERCIQCARCTRFTEEISGDGELAIESRGNSAIISPFTPEGFKSKFSGNTIELCPVGALTSRTYRFAARPWEFQSQDSICSMCGVGCSIAVQTRNGELMRVNGRLNEEVNEEWTCDRGKFEQYWVNSTDRINEPHLRMASQLRRVTWGQALDAVSKTLKDYAATNPNSVAGIASPRCSNEDLYLFQRLFRNGLGTNNLDHRTNDAPYIPMQTSIAEVGTAKTIVAVGAEIDDVLPVLWLRVYKAISKGNANYFRNDDVKSTEVADAIALGAGTIVLAWHNIPVADIEALRAACAASGAKLNVLLPDANSVGAVNMGVLPDRLPALQSVSNGARPVYETLWGGPLPAEPGLDTRGILEGCVNGTIKALYLMGPDPLKNFADQELVANALNKVPFLIVQDLFNNGAGRQADVFLPSCSFIEKEGTFTNIEGRIQKFKKAIEPRGQSKPDWQIAADLLVRLGKHVPYISPRDIAREIAQVAAAKAAPVSAVETAS</sequence>
<dbReference type="InterPro" id="IPR054351">
    <property type="entry name" value="NADH_UbQ_OxRdtase_ferredoxin"/>
</dbReference>
<dbReference type="PANTHER" id="PTHR43105:SF13">
    <property type="entry name" value="NADH-UBIQUINONE OXIDOREDUCTASE 75 KDA SUBUNIT, MITOCHONDRIAL"/>
    <property type="match status" value="1"/>
</dbReference>
<dbReference type="InterPro" id="IPR000283">
    <property type="entry name" value="NADH_UbQ_OxRdtase_75kDa_su_CS"/>
</dbReference>
<keyword evidence="3 10" id="KW-0004">4Fe-4S</keyword>
<keyword evidence="10" id="KW-0001">2Fe-2S</keyword>
<dbReference type="Gene3D" id="3.40.228.10">
    <property type="entry name" value="Dimethylsulfoxide Reductase, domain 2"/>
    <property type="match status" value="1"/>
</dbReference>
<keyword evidence="5 10" id="KW-1278">Translocase</keyword>
<evidence type="ECO:0000256" key="8">
    <source>
        <dbReference type="ARBA" id="ARBA00023027"/>
    </source>
</evidence>
<keyword evidence="12" id="KW-1185">Reference proteome</keyword>
<dbReference type="InterPro" id="IPR019574">
    <property type="entry name" value="NADH_UbQ_OxRdtase_Gsu_4Fe4S-bd"/>
</dbReference>
<dbReference type="Pfam" id="PF00384">
    <property type="entry name" value="Molybdopterin"/>
    <property type="match status" value="1"/>
</dbReference>
<dbReference type="InterPro" id="IPR006656">
    <property type="entry name" value="Mopterin_OxRdtase"/>
</dbReference>
<dbReference type="Proteomes" id="UP000287394">
    <property type="component" value="Chromosome"/>
</dbReference>
<dbReference type="SMART" id="SM00929">
    <property type="entry name" value="NADH-G_4Fe-4S_3"/>
    <property type="match status" value="1"/>
</dbReference>
<dbReference type="PROSITE" id="PS00551">
    <property type="entry name" value="MOLYBDOPTERIN_PROK_1"/>
    <property type="match status" value="1"/>
</dbReference>
<dbReference type="Gene3D" id="3.10.20.740">
    <property type="match status" value="1"/>
</dbReference>
<dbReference type="Pfam" id="PF13510">
    <property type="entry name" value="Fer2_4"/>
    <property type="match status" value="1"/>
</dbReference>
<dbReference type="GO" id="GO:0016020">
    <property type="term" value="C:membrane"/>
    <property type="evidence" value="ECO:0007669"/>
    <property type="project" value="InterPro"/>
</dbReference>
<name>A0A402CYB9_9BACT</name>
<dbReference type="CDD" id="cd00207">
    <property type="entry name" value="fer2"/>
    <property type="match status" value="1"/>
</dbReference>
<dbReference type="RefSeq" id="WP_119322353.1">
    <property type="nucleotide sequence ID" value="NZ_AP025739.1"/>
</dbReference>
<dbReference type="FunFam" id="3.10.20.740:FF:000001">
    <property type="entry name" value="NADH-quinone oxidoreductase subunit G"/>
    <property type="match status" value="1"/>
</dbReference>
<dbReference type="GO" id="GO:0048038">
    <property type="term" value="F:quinone binding"/>
    <property type="evidence" value="ECO:0007669"/>
    <property type="project" value="UniProtKB-UniRule"/>
</dbReference>